<dbReference type="InterPro" id="IPR003805">
    <property type="entry name" value="CobS"/>
</dbReference>
<dbReference type="PANTHER" id="PTHR34148">
    <property type="entry name" value="ADENOSYLCOBINAMIDE-GDP RIBAZOLETRANSFERASE"/>
    <property type="match status" value="1"/>
</dbReference>
<evidence type="ECO:0000256" key="6">
    <source>
        <dbReference type="ARBA" id="ARBA00015850"/>
    </source>
</evidence>
<accession>A0ABU8ER89</accession>
<evidence type="ECO:0000256" key="4">
    <source>
        <dbReference type="ARBA" id="ARBA00010561"/>
    </source>
</evidence>
<evidence type="ECO:0000256" key="18">
    <source>
        <dbReference type="ARBA" id="ARBA00049504"/>
    </source>
</evidence>
<evidence type="ECO:0000256" key="14">
    <source>
        <dbReference type="ARBA" id="ARBA00025228"/>
    </source>
</evidence>
<keyword evidence="10 19" id="KW-0812">Transmembrane</keyword>
<evidence type="ECO:0000256" key="9">
    <source>
        <dbReference type="ARBA" id="ARBA00022679"/>
    </source>
</evidence>
<comment type="pathway">
    <text evidence="3 19">Cofactor biosynthesis; adenosylcobalamin biosynthesis; adenosylcobalamin from cob(II)yrinate a,c-diamide: step 7/7.</text>
</comment>
<comment type="catalytic activity">
    <reaction evidence="18 19">
        <text>alpha-ribazole 5'-phosphate + adenosylcob(III)inamide-GDP = adenosylcob(III)alamin 5'-phosphate + GMP + H(+)</text>
        <dbReference type="Rhea" id="RHEA:23560"/>
        <dbReference type="ChEBI" id="CHEBI:15378"/>
        <dbReference type="ChEBI" id="CHEBI:57918"/>
        <dbReference type="ChEBI" id="CHEBI:58115"/>
        <dbReference type="ChEBI" id="CHEBI:60487"/>
        <dbReference type="ChEBI" id="CHEBI:60493"/>
        <dbReference type="EC" id="2.7.8.26"/>
    </reaction>
</comment>
<dbReference type="PANTHER" id="PTHR34148:SF1">
    <property type="entry name" value="ADENOSYLCOBINAMIDE-GDP RIBAZOLETRANSFERASE"/>
    <property type="match status" value="1"/>
</dbReference>
<proteinExistence type="inferred from homology"/>
<gene>
    <name evidence="19 20" type="primary">cobS</name>
    <name evidence="20" type="ORF">WAE96_06305</name>
</gene>
<dbReference type="RefSeq" id="WP_336434905.1">
    <property type="nucleotide sequence ID" value="NZ_JBAWKS010000001.1"/>
</dbReference>
<keyword evidence="21" id="KW-1185">Reference proteome</keyword>
<keyword evidence="7 19" id="KW-1003">Cell membrane</keyword>
<dbReference type="GO" id="GO:0051073">
    <property type="term" value="F:adenosylcobinamide-GDP ribazoletransferase activity"/>
    <property type="evidence" value="ECO:0007669"/>
    <property type="project" value="UniProtKB-EC"/>
</dbReference>
<keyword evidence="12 19" id="KW-1133">Transmembrane helix</keyword>
<evidence type="ECO:0000256" key="7">
    <source>
        <dbReference type="ARBA" id="ARBA00022475"/>
    </source>
</evidence>
<evidence type="ECO:0000313" key="21">
    <source>
        <dbReference type="Proteomes" id="UP001382455"/>
    </source>
</evidence>
<evidence type="ECO:0000256" key="3">
    <source>
        <dbReference type="ARBA" id="ARBA00004663"/>
    </source>
</evidence>
<evidence type="ECO:0000256" key="1">
    <source>
        <dbReference type="ARBA" id="ARBA00001946"/>
    </source>
</evidence>
<name>A0ABU8ER89_9GAMM</name>
<feature type="transmembrane region" description="Helical" evidence="19">
    <location>
        <begin position="111"/>
        <end position="130"/>
    </location>
</feature>
<dbReference type="EC" id="2.7.8.26" evidence="5 19"/>
<evidence type="ECO:0000256" key="12">
    <source>
        <dbReference type="ARBA" id="ARBA00022989"/>
    </source>
</evidence>
<dbReference type="Pfam" id="PF02654">
    <property type="entry name" value="CobS"/>
    <property type="match status" value="1"/>
</dbReference>
<comment type="cofactor">
    <cofactor evidence="1 19">
        <name>Mg(2+)</name>
        <dbReference type="ChEBI" id="CHEBI:18420"/>
    </cofactor>
</comment>
<evidence type="ECO:0000256" key="2">
    <source>
        <dbReference type="ARBA" id="ARBA00004651"/>
    </source>
</evidence>
<comment type="subcellular location">
    <subcellularLocation>
        <location evidence="2 19">Cell membrane</location>
        <topology evidence="2 19">Multi-pass membrane protein</topology>
    </subcellularLocation>
</comment>
<dbReference type="Proteomes" id="UP001382455">
    <property type="component" value="Unassembled WGS sequence"/>
</dbReference>
<evidence type="ECO:0000256" key="11">
    <source>
        <dbReference type="ARBA" id="ARBA00022842"/>
    </source>
</evidence>
<dbReference type="HAMAP" id="MF_00719">
    <property type="entry name" value="CobS"/>
    <property type="match status" value="1"/>
</dbReference>
<feature type="transmembrane region" description="Helical" evidence="19">
    <location>
        <begin position="63"/>
        <end position="81"/>
    </location>
</feature>
<sequence length="255" mass="27851">MTLQHEIALFKLALSFLTRIPIHIDDYSDDKLNKASGYFPLVGVFIGCLLGLCVYLLQLVLPISVSVVLVIIIGLLLTGGFHEDGLADVADGFGGAFDAHRKLEIMKDSRLGTYGTLALISLFAIKYQTLVAISHIVMALIAGHGISRAFATSIIGTCPYVTEDTTSKVKPIAKHLPSSAQNRLWHTFCVLCAVLFLYGMSLLQLIALIVTCFAVRSVLIAWFKKHINGYTGDCLGAAQQIFEVLIYCLVLLFLE</sequence>
<keyword evidence="11 19" id="KW-0460">Magnesium</keyword>
<feature type="transmembrane region" description="Helical" evidence="19">
    <location>
        <begin position="38"/>
        <end position="57"/>
    </location>
</feature>
<comment type="similarity">
    <text evidence="4 19">Belongs to the CobS family.</text>
</comment>
<comment type="catalytic activity">
    <reaction evidence="17 19">
        <text>alpha-ribazole + adenosylcob(III)inamide-GDP = adenosylcob(III)alamin + GMP + H(+)</text>
        <dbReference type="Rhea" id="RHEA:16049"/>
        <dbReference type="ChEBI" id="CHEBI:10329"/>
        <dbReference type="ChEBI" id="CHEBI:15378"/>
        <dbReference type="ChEBI" id="CHEBI:18408"/>
        <dbReference type="ChEBI" id="CHEBI:58115"/>
        <dbReference type="ChEBI" id="CHEBI:60487"/>
        <dbReference type="EC" id="2.7.8.26"/>
    </reaction>
</comment>
<keyword evidence="8 19" id="KW-0169">Cobalamin biosynthesis</keyword>
<organism evidence="20 21">
    <name type="scientific">Pseudoalteromonas spongiae</name>
    <dbReference type="NCBI Taxonomy" id="298657"/>
    <lineage>
        <taxon>Bacteria</taxon>
        <taxon>Pseudomonadati</taxon>
        <taxon>Pseudomonadota</taxon>
        <taxon>Gammaproteobacteria</taxon>
        <taxon>Alteromonadales</taxon>
        <taxon>Pseudoalteromonadaceae</taxon>
        <taxon>Pseudoalteromonas</taxon>
    </lineage>
</organism>
<evidence type="ECO:0000256" key="5">
    <source>
        <dbReference type="ARBA" id="ARBA00013200"/>
    </source>
</evidence>
<dbReference type="EMBL" id="JBAWKS010000001">
    <property type="protein sequence ID" value="MEI4549310.1"/>
    <property type="molecule type" value="Genomic_DNA"/>
</dbReference>
<reference evidence="20 21" key="1">
    <citation type="submission" date="2023-12" db="EMBL/GenBank/DDBJ databases">
        <title>Friends and Foes: Symbiotic and Algicidal bacterial influence on Karenia brevis blooms.</title>
        <authorList>
            <person name="Fei C."/>
            <person name="Mohamed A.R."/>
            <person name="Booker A."/>
            <person name="Arshad M."/>
            <person name="Klass S."/>
            <person name="Ahn S."/>
            <person name="Gilbert P.M."/>
            <person name="Heil C.A."/>
            <person name="Martinez J.M."/>
            <person name="Amin S.A."/>
        </authorList>
    </citation>
    <scope>NUCLEOTIDE SEQUENCE [LARGE SCALE GENOMIC DNA]</scope>
    <source>
        <strain evidence="20 21">CE15</strain>
    </source>
</reference>
<protein>
    <recommendedName>
        <fullName evidence="6 19">Adenosylcobinamide-GDP ribazoletransferase</fullName>
        <ecNumber evidence="5 19">2.7.8.26</ecNumber>
    </recommendedName>
    <alternativeName>
        <fullName evidence="16 19">Cobalamin synthase</fullName>
    </alternativeName>
    <alternativeName>
        <fullName evidence="15 19">Cobalamin-5'-phosphate synthase</fullName>
    </alternativeName>
</protein>
<comment type="function">
    <text evidence="14 19">Joins adenosylcobinamide-GDP and alpha-ribazole to generate adenosylcobalamin (Ado-cobalamin). Also synthesizes adenosylcobalamin 5'-phosphate from adenosylcobinamide-GDP and alpha-ribazole 5'-phosphate.</text>
</comment>
<dbReference type="NCBIfam" id="TIGR00317">
    <property type="entry name" value="cobS"/>
    <property type="match status" value="1"/>
</dbReference>
<evidence type="ECO:0000256" key="15">
    <source>
        <dbReference type="ARBA" id="ARBA00032605"/>
    </source>
</evidence>
<feature type="transmembrane region" description="Helical" evidence="19">
    <location>
        <begin position="235"/>
        <end position="254"/>
    </location>
</feature>
<evidence type="ECO:0000256" key="13">
    <source>
        <dbReference type="ARBA" id="ARBA00023136"/>
    </source>
</evidence>
<keyword evidence="9 19" id="KW-0808">Transferase</keyword>
<evidence type="ECO:0000256" key="10">
    <source>
        <dbReference type="ARBA" id="ARBA00022692"/>
    </source>
</evidence>
<evidence type="ECO:0000256" key="16">
    <source>
        <dbReference type="ARBA" id="ARBA00032853"/>
    </source>
</evidence>
<evidence type="ECO:0000256" key="17">
    <source>
        <dbReference type="ARBA" id="ARBA00048623"/>
    </source>
</evidence>
<evidence type="ECO:0000256" key="8">
    <source>
        <dbReference type="ARBA" id="ARBA00022573"/>
    </source>
</evidence>
<keyword evidence="13 19" id="KW-0472">Membrane</keyword>
<evidence type="ECO:0000256" key="19">
    <source>
        <dbReference type="HAMAP-Rule" id="MF_00719"/>
    </source>
</evidence>
<comment type="caution">
    <text evidence="20">The sequence shown here is derived from an EMBL/GenBank/DDBJ whole genome shotgun (WGS) entry which is preliminary data.</text>
</comment>
<evidence type="ECO:0000313" key="20">
    <source>
        <dbReference type="EMBL" id="MEI4549310.1"/>
    </source>
</evidence>